<organism evidence="2 3">
    <name type="scientific">Acetobacterium wieringae</name>
    <dbReference type="NCBI Taxonomy" id="52694"/>
    <lineage>
        <taxon>Bacteria</taxon>
        <taxon>Bacillati</taxon>
        <taxon>Bacillota</taxon>
        <taxon>Clostridia</taxon>
        <taxon>Eubacteriales</taxon>
        <taxon>Eubacteriaceae</taxon>
        <taxon>Acetobacterium</taxon>
    </lineage>
</organism>
<dbReference type="RefSeq" id="WP_228878205.1">
    <property type="nucleotide sequence ID" value="NZ_CABIIK010000004.1"/>
</dbReference>
<feature type="transmembrane region" description="Helical" evidence="1">
    <location>
        <begin position="6"/>
        <end position="28"/>
    </location>
</feature>
<keyword evidence="1" id="KW-0472">Membrane</keyword>
<evidence type="ECO:0000313" key="3">
    <source>
        <dbReference type="Proteomes" id="UP001163550"/>
    </source>
</evidence>
<name>A0ABY6HCV6_9FIRM</name>
<evidence type="ECO:0000313" key="2">
    <source>
        <dbReference type="EMBL" id="UYO62333.1"/>
    </source>
</evidence>
<keyword evidence="1" id="KW-1133">Transmembrane helix</keyword>
<evidence type="ECO:0000256" key="1">
    <source>
        <dbReference type="SAM" id="Phobius"/>
    </source>
</evidence>
<protein>
    <submittedName>
        <fullName evidence="2">Uncharacterized protein</fullName>
    </submittedName>
</protein>
<feature type="transmembrane region" description="Helical" evidence="1">
    <location>
        <begin position="40"/>
        <end position="58"/>
    </location>
</feature>
<sequence length="102" mass="11297">MQTILYIIILIISLVSSFKICGLLKVVIWGENTLDLGMKILSFWAMIFFFCLVFWSAVFVYLGIPLLIMGAIVLVAALLFGGNSDDETASEEDEAANQEAEK</sequence>
<keyword evidence="3" id="KW-1185">Reference proteome</keyword>
<feature type="transmembrane region" description="Helical" evidence="1">
    <location>
        <begin position="64"/>
        <end position="81"/>
    </location>
</feature>
<gene>
    <name evidence="2" type="ORF">LNN31_16310</name>
</gene>
<dbReference type="Proteomes" id="UP001163550">
    <property type="component" value="Chromosome"/>
</dbReference>
<dbReference type="EMBL" id="CP087994">
    <property type="protein sequence ID" value="UYO62333.1"/>
    <property type="molecule type" value="Genomic_DNA"/>
</dbReference>
<keyword evidence="1" id="KW-0812">Transmembrane</keyword>
<reference evidence="2" key="1">
    <citation type="submission" date="2021-11" db="EMBL/GenBank/DDBJ databases">
        <title>Isoprene-degrading acetogen.</title>
        <authorList>
            <person name="Yang Y."/>
            <person name="Jin H."/>
            <person name="Yan J."/>
        </authorList>
    </citation>
    <scope>NUCLEOTIDE SEQUENCE</scope>
    <source>
        <strain evidence="2">Berkeley</strain>
    </source>
</reference>
<accession>A0ABY6HCV6</accession>
<proteinExistence type="predicted"/>